<accession>A0ABU8G3I8</accession>
<dbReference type="EMBL" id="JBBAYM010000001">
    <property type="protein sequence ID" value="MEI5607743.1"/>
    <property type="molecule type" value="Genomic_DNA"/>
</dbReference>
<proteinExistence type="predicted"/>
<reference evidence="1 2" key="1">
    <citation type="submission" date="2024-03" db="EMBL/GenBank/DDBJ databases">
        <title>First Report of Pectobacterium brasiliscabiei causing potato scab in china.</title>
        <authorList>
            <person name="Handique U."/>
        </authorList>
    </citation>
    <scope>NUCLEOTIDE SEQUENCE [LARGE SCALE GENOMIC DNA]</scope>
    <source>
        <strain evidence="1 2">ZRIMU1503</strain>
    </source>
</reference>
<evidence type="ECO:0000313" key="2">
    <source>
        <dbReference type="Proteomes" id="UP001365781"/>
    </source>
</evidence>
<evidence type="ECO:0000313" key="1">
    <source>
        <dbReference type="EMBL" id="MEI5607743.1"/>
    </source>
</evidence>
<dbReference type="InterPro" id="IPR029039">
    <property type="entry name" value="Flavoprotein-like_sf"/>
</dbReference>
<dbReference type="Gene3D" id="3.40.50.360">
    <property type="match status" value="1"/>
</dbReference>
<gene>
    <name evidence="1" type="ORF">WB403_01040</name>
</gene>
<name>A0ABU8G3I8_9ACTN</name>
<protein>
    <submittedName>
        <fullName evidence="1">Uncharacterized protein</fullName>
    </submittedName>
</protein>
<dbReference type="SUPFAM" id="SSF52218">
    <property type="entry name" value="Flavoproteins"/>
    <property type="match status" value="1"/>
</dbReference>
<dbReference type="Proteomes" id="UP001365781">
    <property type="component" value="Unassembled WGS sequence"/>
</dbReference>
<organism evidence="1 2">
    <name type="scientific">Streptomyces brasiliscabiei</name>
    <dbReference type="NCBI Taxonomy" id="2736302"/>
    <lineage>
        <taxon>Bacteria</taxon>
        <taxon>Bacillati</taxon>
        <taxon>Actinomycetota</taxon>
        <taxon>Actinomycetes</taxon>
        <taxon>Kitasatosporales</taxon>
        <taxon>Streptomycetaceae</taxon>
        <taxon>Streptomyces</taxon>
    </lineage>
</organism>
<dbReference type="RefSeq" id="WP_336535425.1">
    <property type="nucleotide sequence ID" value="NZ_JBBAYL010000002.1"/>
</dbReference>
<sequence length="71" mass="7453">MEVATPADPERAGGYTFGTPTRYGAPAAQLHQFVGSAGSVWQAGKVADDLLVRQTNRTLVPAGTLMPAERP</sequence>
<keyword evidence="2" id="KW-1185">Reference proteome</keyword>
<comment type="caution">
    <text evidence="1">The sequence shown here is derived from an EMBL/GenBank/DDBJ whole genome shotgun (WGS) entry which is preliminary data.</text>
</comment>